<evidence type="ECO:0000259" key="5">
    <source>
        <dbReference type="PROSITE" id="PS50977"/>
    </source>
</evidence>
<sequence length="203" mass="21506">MYDERVPRLWNATIDEHRRTVHAAILDTTAALVAEQGLAGVTMSQIAARAGIGRATLYKYFPDVEAIVVAWHERQVGEHLAQLTQAASADAEPGERLRTVLSTLAELTGGRHQPGTAPVGHGPDLAVPLHRAEHLHHARHQLHALLTGVVRAAAEAGTVRTDVSAAELAAFCLHALGAAADLPATRAARGRLVDVTLAALRPA</sequence>
<dbReference type="Proteomes" id="UP001500620">
    <property type="component" value="Unassembled WGS sequence"/>
</dbReference>
<dbReference type="SUPFAM" id="SSF48498">
    <property type="entry name" value="Tetracyclin repressor-like, C-terminal domain"/>
    <property type="match status" value="1"/>
</dbReference>
<dbReference type="PANTHER" id="PTHR30055:SF234">
    <property type="entry name" value="HTH-TYPE TRANSCRIPTIONAL REGULATOR BETI"/>
    <property type="match status" value="1"/>
</dbReference>
<gene>
    <name evidence="6" type="ORF">GCM10022255_102320</name>
</gene>
<dbReference type="InterPro" id="IPR049445">
    <property type="entry name" value="TetR_SbtR-like_C"/>
</dbReference>
<reference evidence="7" key="1">
    <citation type="journal article" date="2019" name="Int. J. Syst. Evol. Microbiol.">
        <title>The Global Catalogue of Microorganisms (GCM) 10K type strain sequencing project: providing services to taxonomists for standard genome sequencing and annotation.</title>
        <authorList>
            <consortium name="The Broad Institute Genomics Platform"/>
            <consortium name="The Broad Institute Genome Sequencing Center for Infectious Disease"/>
            <person name="Wu L."/>
            <person name="Ma J."/>
        </authorList>
    </citation>
    <scope>NUCLEOTIDE SEQUENCE [LARGE SCALE GENOMIC DNA]</scope>
    <source>
        <strain evidence="7">JCM 17441</strain>
    </source>
</reference>
<evidence type="ECO:0000313" key="7">
    <source>
        <dbReference type="Proteomes" id="UP001500620"/>
    </source>
</evidence>
<evidence type="ECO:0000256" key="3">
    <source>
        <dbReference type="ARBA" id="ARBA00023163"/>
    </source>
</evidence>
<evidence type="ECO:0000256" key="2">
    <source>
        <dbReference type="ARBA" id="ARBA00023125"/>
    </source>
</evidence>
<name>A0ABP8DS94_9ACTN</name>
<dbReference type="PRINTS" id="PR00455">
    <property type="entry name" value="HTHTETR"/>
</dbReference>
<dbReference type="SUPFAM" id="SSF46689">
    <property type="entry name" value="Homeodomain-like"/>
    <property type="match status" value="1"/>
</dbReference>
<keyword evidence="3" id="KW-0804">Transcription</keyword>
<dbReference type="InterPro" id="IPR009057">
    <property type="entry name" value="Homeodomain-like_sf"/>
</dbReference>
<dbReference type="Pfam" id="PF00440">
    <property type="entry name" value="TetR_N"/>
    <property type="match status" value="1"/>
</dbReference>
<evidence type="ECO:0000313" key="6">
    <source>
        <dbReference type="EMBL" id="GAA4262875.1"/>
    </source>
</evidence>
<evidence type="ECO:0000256" key="1">
    <source>
        <dbReference type="ARBA" id="ARBA00023015"/>
    </source>
</evidence>
<dbReference type="InterPro" id="IPR001647">
    <property type="entry name" value="HTH_TetR"/>
</dbReference>
<dbReference type="InterPro" id="IPR050109">
    <property type="entry name" value="HTH-type_TetR-like_transc_reg"/>
</dbReference>
<dbReference type="InterPro" id="IPR036271">
    <property type="entry name" value="Tet_transcr_reg_TetR-rel_C_sf"/>
</dbReference>
<protein>
    <recommendedName>
        <fullName evidence="5">HTH tetR-type domain-containing protein</fullName>
    </recommendedName>
</protein>
<evidence type="ECO:0000256" key="4">
    <source>
        <dbReference type="PROSITE-ProRule" id="PRU00335"/>
    </source>
</evidence>
<keyword evidence="7" id="KW-1185">Reference proteome</keyword>
<keyword evidence="1" id="KW-0805">Transcription regulation</keyword>
<feature type="DNA-binding region" description="H-T-H motif" evidence="4">
    <location>
        <begin position="42"/>
        <end position="61"/>
    </location>
</feature>
<organism evidence="6 7">
    <name type="scientific">Dactylosporangium darangshiense</name>
    <dbReference type="NCBI Taxonomy" id="579108"/>
    <lineage>
        <taxon>Bacteria</taxon>
        <taxon>Bacillati</taxon>
        <taxon>Actinomycetota</taxon>
        <taxon>Actinomycetes</taxon>
        <taxon>Micromonosporales</taxon>
        <taxon>Micromonosporaceae</taxon>
        <taxon>Dactylosporangium</taxon>
    </lineage>
</organism>
<dbReference type="PANTHER" id="PTHR30055">
    <property type="entry name" value="HTH-TYPE TRANSCRIPTIONAL REGULATOR RUTR"/>
    <property type="match status" value="1"/>
</dbReference>
<dbReference type="PROSITE" id="PS50977">
    <property type="entry name" value="HTH_TETR_2"/>
    <property type="match status" value="1"/>
</dbReference>
<dbReference type="EMBL" id="BAABAT010000056">
    <property type="protein sequence ID" value="GAA4262875.1"/>
    <property type="molecule type" value="Genomic_DNA"/>
</dbReference>
<dbReference type="Gene3D" id="1.10.357.10">
    <property type="entry name" value="Tetracycline Repressor, domain 2"/>
    <property type="match status" value="1"/>
</dbReference>
<comment type="caution">
    <text evidence="6">The sequence shown here is derived from an EMBL/GenBank/DDBJ whole genome shotgun (WGS) entry which is preliminary data.</text>
</comment>
<feature type="domain" description="HTH tetR-type" evidence="5">
    <location>
        <begin position="19"/>
        <end position="79"/>
    </location>
</feature>
<keyword evidence="2 4" id="KW-0238">DNA-binding</keyword>
<dbReference type="Pfam" id="PF21597">
    <property type="entry name" value="TetR_C_43"/>
    <property type="match status" value="1"/>
</dbReference>
<accession>A0ABP8DS94</accession>
<proteinExistence type="predicted"/>